<dbReference type="InterPro" id="IPR036188">
    <property type="entry name" value="FAD/NAD-bd_sf"/>
</dbReference>
<evidence type="ECO:0000256" key="1">
    <source>
        <dbReference type="ARBA" id="ARBA00010139"/>
    </source>
</evidence>
<keyword evidence="4" id="KW-0560">Oxidoreductase</keyword>
<name>A0A2T3ZK21_TRIA4</name>
<evidence type="ECO:0000256" key="4">
    <source>
        <dbReference type="ARBA" id="ARBA00023002"/>
    </source>
</evidence>
<evidence type="ECO:0000256" key="3">
    <source>
        <dbReference type="ARBA" id="ARBA00022827"/>
    </source>
</evidence>
<dbReference type="AlphaFoldDB" id="A0A2T3ZK21"/>
<dbReference type="STRING" id="1042311.A0A2T3ZK21"/>
<keyword evidence="6" id="KW-1185">Reference proteome</keyword>
<organism evidence="5 6">
    <name type="scientific">Trichoderma asperellum (strain ATCC 204424 / CBS 433.97 / NBRC 101777)</name>
    <dbReference type="NCBI Taxonomy" id="1042311"/>
    <lineage>
        <taxon>Eukaryota</taxon>
        <taxon>Fungi</taxon>
        <taxon>Dikarya</taxon>
        <taxon>Ascomycota</taxon>
        <taxon>Pezizomycotina</taxon>
        <taxon>Sordariomycetes</taxon>
        <taxon>Hypocreomycetidae</taxon>
        <taxon>Hypocreales</taxon>
        <taxon>Hypocreaceae</taxon>
        <taxon>Trichoderma</taxon>
    </lineage>
</organism>
<dbReference type="Gene3D" id="3.50.50.60">
    <property type="entry name" value="FAD/NAD(P)-binding domain"/>
    <property type="match status" value="2"/>
</dbReference>
<keyword evidence="3" id="KW-0274">FAD</keyword>
<comment type="similarity">
    <text evidence="1">Belongs to the FAD-binding monooxygenase family.</text>
</comment>
<dbReference type="SUPFAM" id="SSF51905">
    <property type="entry name" value="FAD/NAD(P)-binding domain"/>
    <property type="match status" value="2"/>
</dbReference>
<evidence type="ECO:0000256" key="2">
    <source>
        <dbReference type="ARBA" id="ARBA00022630"/>
    </source>
</evidence>
<reference evidence="5 6" key="1">
    <citation type="submission" date="2016-07" db="EMBL/GenBank/DDBJ databases">
        <title>Multiple horizontal gene transfer events from other fungi enriched the ability of initially mycotrophic Trichoderma (Ascomycota) to feed on dead plant biomass.</title>
        <authorList>
            <consortium name="DOE Joint Genome Institute"/>
            <person name="Aerts A."/>
            <person name="Atanasova L."/>
            <person name="Chenthamara K."/>
            <person name="Zhang J."/>
            <person name="Grujic M."/>
            <person name="Henrissat B."/>
            <person name="Kuo A."/>
            <person name="Salamov A."/>
            <person name="Lipzen A."/>
            <person name="Labutti K."/>
            <person name="Barry K."/>
            <person name="Miao Y."/>
            <person name="Rahimi M.J."/>
            <person name="Shen Q."/>
            <person name="Grigoriev I.V."/>
            <person name="Kubicek C.P."/>
            <person name="Druzhinina I.S."/>
        </authorList>
    </citation>
    <scope>NUCLEOTIDE SEQUENCE [LARGE SCALE GENOMIC DNA]</scope>
    <source>
        <strain evidence="5 6">CBS 433.97</strain>
    </source>
</reference>
<dbReference type="EMBL" id="KZ679257">
    <property type="protein sequence ID" value="PTB45157.1"/>
    <property type="molecule type" value="Genomic_DNA"/>
</dbReference>
<evidence type="ECO:0000313" key="6">
    <source>
        <dbReference type="Proteomes" id="UP000240493"/>
    </source>
</evidence>
<dbReference type="InterPro" id="IPR020946">
    <property type="entry name" value="Flavin_mOase-like"/>
</dbReference>
<dbReference type="PROSITE" id="PS51257">
    <property type="entry name" value="PROKAR_LIPOPROTEIN"/>
    <property type="match status" value="1"/>
</dbReference>
<dbReference type="PANTHER" id="PTHR42877:SF10">
    <property type="entry name" value="L-ORNITHINE N(5)-OXYGENASE"/>
    <property type="match status" value="1"/>
</dbReference>
<protein>
    <recommendedName>
        <fullName evidence="7">L-ornithine N(5)-oxygenase</fullName>
    </recommendedName>
</protein>
<dbReference type="OrthoDB" id="74360at2759"/>
<sequence>MSEKATYSQFACIGTGFSGIALGCTIKRWYGITDIRLFEKKSDLGGTWLANQYPGCACDVPSLLYSFSFAPNPKWSKILPSHQEVWQYLDDVATQYGLREKMSFNSCVERCEWIEQSGRWRITGRNTISDTSFVHECQFLFSGSGLLVYPRKPDLPNIENFDGPVFHAAEWRHDVDLTNKKVALIGNGCSASQIVPNIKDQAKHVTQFVRTKHWIIPPVQVPNVKLFQWMFMHIPGFLKLTRFLFFVILENEMRGFYMTKAAAAVRRSNTAEAVRYIKKKAPEKYYDKLIPDFEMGCKRRIYDPNYLTSLHSENVTLRDDAIEEVTPTGIRSKDGYTDIDVIVFASGYETNSFCTNIDIVGRQGVTAEEHWKSLGGPGAYNTTSLSGFPNLFLILGPNSATGHTSTIMAVENSINYALRLIKPILQGKAMAVDVSLDAEKQYIDQIQTDLQQTVWLSGGCNNWYNRAQDGSRHNGMSYPYSQPYFWYRCLFPIYKDFQYDVSLGFLSFLFVLHKEIIF</sequence>
<evidence type="ECO:0008006" key="7">
    <source>
        <dbReference type="Google" id="ProtNLM"/>
    </source>
</evidence>
<proteinExistence type="inferred from homology"/>
<dbReference type="GO" id="GO:0004499">
    <property type="term" value="F:N,N-dimethylaniline monooxygenase activity"/>
    <property type="evidence" value="ECO:0007669"/>
    <property type="project" value="InterPro"/>
</dbReference>
<dbReference type="PANTHER" id="PTHR42877">
    <property type="entry name" value="L-ORNITHINE N(5)-MONOOXYGENASE-RELATED"/>
    <property type="match status" value="1"/>
</dbReference>
<gene>
    <name evidence="5" type="ORF">M441DRAFT_131043</name>
</gene>
<keyword evidence="2" id="KW-0285">Flavoprotein</keyword>
<dbReference type="Pfam" id="PF00743">
    <property type="entry name" value="FMO-like"/>
    <property type="match status" value="1"/>
</dbReference>
<accession>A0A2T3ZK21</accession>
<evidence type="ECO:0000313" key="5">
    <source>
        <dbReference type="EMBL" id="PTB45157.1"/>
    </source>
</evidence>
<dbReference type="InterPro" id="IPR051209">
    <property type="entry name" value="FAD-bind_Monooxygenase_sf"/>
</dbReference>
<dbReference type="GO" id="GO:0050660">
    <property type="term" value="F:flavin adenine dinucleotide binding"/>
    <property type="evidence" value="ECO:0007669"/>
    <property type="project" value="InterPro"/>
</dbReference>
<dbReference type="Proteomes" id="UP000240493">
    <property type="component" value="Unassembled WGS sequence"/>
</dbReference>
<dbReference type="GO" id="GO:0050661">
    <property type="term" value="F:NADP binding"/>
    <property type="evidence" value="ECO:0007669"/>
    <property type="project" value="InterPro"/>
</dbReference>